<sequence length="50" mass="5463">MFGRVISSVVISVCSQPVTAAQMCFISTLRFPSCHFLTTFATSDGMLQFV</sequence>
<evidence type="ECO:0000313" key="1">
    <source>
        <dbReference type="EMBL" id="VCW79258.1"/>
    </source>
</evidence>
<dbReference type="Proteomes" id="UP000269945">
    <property type="component" value="Unassembled WGS sequence"/>
</dbReference>
<evidence type="ECO:0000313" key="2">
    <source>
        <dbReference type="Proteomes" id="UP000269945"/>
    </source>
</evidence>
<protein>
    <submittedName>
        <fullName evidence="1">Uncharacterized protein</fullName>
    </submittedName>
</protein>
<proteinExistence type="predicted"/>
<name>A0A9X9LQE9_GULGU</name>
<gene>
    <name evidence="1" type="ORF">BN2614_LOCUS1</name>
</gene>
<organism evidence="1 2">
    <name type="scientific">Gulo gulo</name>
    <name type="common">Wolverine</name>
    <name type="synonym">Gluton</name>
    <dbReference type="NCBI Taxonomy" id="48420"/>
    <lineage>
        <taxon>Eukaryota</taxon>
        <taxon>Metazoa</taxon>
        <taxon>Chordata</taxon>
        <taxon>Craniata</taxon>
        <taxon>Vertebrata</taxon>
        <taxon>Euteleostomi</taxon>
        <taxon>Mammalia</taxon>
        <taxon>Eutheria</taxon>
        <taxon>Laurasiatheria</taxon>
        <taxon>Carnivora</taxon>
        <taxon>Caniformia</taxon>
        <taxon>Musteloidea</taxon>
        <taxon>Mustelidae</taxon>
        <taxon>Guloninae</taxon>
        <taxon>Gulo</taxon>
    </lineage>
</organism>
<accession>A0A9X9LQE9</accession>
<reference evidence="1 2" key="1">
    <citation type="submission" date="2018-10" db="EMBL/GenBank/DDBJ databases">
        <authorList>
            <person name="Ekblom R."/>
            <person name="Jareborg N."/>
        </authorList>
    </citation>
    <scope>NUCLEOTIDE SEQUENCE [LARGE SCALE GENOMIC DNA]</scope>
    <source>
        <tissue evidence="1">Muscle</tissue>
    </source>
</reference>
<dbReference type="AlphaFoldDB" id="A0A9X9LQE9"/>
<keyword evidence="2" id="KW-1185">Reference proteome</keyword>
<dbReference type="EMBL" id="CYRY02011640">
    <property type="protein sequence ID" value="VCW79258.1"/>
    <property type="molecule type" value="Genomic_DNA"/>
</dbReference>
<comment type="caution">
    <text evidence="1">The sequence shown here is derived from an EMBL/GenBank/DDBJ whole genome shotgun (WGS) entry which is preliminary data.</text>
</comment>